<dbReference type="SUPFAM" id="SSF109998">
    <property type="entry name" value="Triger factor/SurA peptide-binding domain-like"/>
    <property type="match status" value="1"/>
</dbReference>
<evidence type="ECO:0000313" key="3">
    <source>
        <dbReference type="EMBL" id="MDQ0340642.1"/>
    </source>
</evidence>
<proteinExistence type="predicted"/>
<dbReference type="InterPro" id="IPR000297">
    <property type="entry name" value="PPIase_PpiC"/>
</dbReference>
<dbReference type="SUPFAM" id="SSF54534">
    <property type="entry name" value="FKBP-like"/>
    <property type="match status" value="1"/>
</dbReference>
<dbReference type="RefSeq" id="WP_307342605.1">
    <property type="nucleotide sequence ID" value="NZ_JAUSUQ010000016.1"/>
</dbReference>
<dbReference type="InterPro" id="IPR050245">
    <property type="entry name" value="PrsA_foldase"/>
</dbReference>
<keyword evidence="1" id="KW-0413">Isomerase</keyword>
<dbReference type="Gene3D" id="3.10.50.40">
    <property type="match status" value="1"/>
</dbReference>
<dbReference type="InterPro" id="IPR046357">
    <property type="entry name" value="PPIase_dom_sf"/>
</dbReference>
<dbReference type="Pfam" id="PF13616">
    <property type="entry name" value="Rotamase_3"/>
    <property type="match status" value="1"/>
</dbReference>
<keyword evidence="4" id="KW-1185">Reference proteome</keyword>
<accession>A0ABU0CW41</accession>
<sequence>MFTATNLNQEGKSRHYKRLRRFGLLCLVLLLTVTACGNREETEETNNESADQAQLTIEFPEVDREGLTEDHVVATYDQGEIRGDELAHYLAIQAFMQPHADINDPEIRKTFVQFMVAERLIMAEMAEADLDWAEKEAEQLWQDVQLAYDQETLERAYETLDISEDDVKQYLRRYAVMQQYFREKLTEEERTKASVRHILISTMHDLSEEEARQKAYDLYTELEQGADFAELAREHSQDPGSKENGGLYEDAPVVLWVPEFRQATLEQEIGEIGKPVQTDYGFHIIKVEARYVAELDDMEPAEISQLTGQKFVHYLEQELPQHIQDINL</sequence>
<reference evidence="3 4" key="1">
    <citation type="submission" date="2023-07" db="EMBL/GenBank/DDBJ databases">
        <title>Genomic Encyclopedia of Type Strains, Phase IV (KMG-IV): sequencing the most valuable type-strain genomes for metagenomic binning, comparative biology and taxonomic classification.</title>
        <authorList>
            <person name="Goeker M."/>
        </authorList>
    </citation>
    <scope>NUCLEOTIDE SEQUENCE [LARGE SCALE GENOMIC DNA]</scope>
    <source>
        <strain evidence="3 4">DSM 17740</strain>
    </source>
</reference>
<name>A0ABU0CW41_9BACI</name>
<comment type="caution">
    <text evidence="3">The sequence shown here is derived from an EMBL/GenBank/DDBJ whole genome shotgun (WGS) entry which is preliminary data.</text>
</comment>
<feature type="domain" description="PpiC" evidence="2">
    <location>
        <begin position="190"/>
        <end position="289"/>
    </location>
</feature>
<protein>
    <recommendedName>
        <fullName evidence="2">PpiC domain-containing protein</fullName>
    </recommendedName>
</protein>
<evidence type="ECO:0000259" key="2">
    <source>
        <dbReference type="PROSITE" id="PS50198"/>
    </source>
</evidence>
<gene>
    <name evidence="3" type="ORF">J2S00_003466</name>
</gene>
<dbReference type="InterPro" id="IPR027304">
    <property type="entry name" value="Trigger_fact/SurA_dom_sf"/>
</dbReference>
<dbReference type="PANTHER" id="PTHR47245:SF2">
    <property type="entry name" value="PEPTIDYL-PROLYL CIS-TRANS ISOMERASE HP_0175-RELATED"/>
    <property type="match status" value="1"/>
</dbReference>
<organism evidence="3 4">
    <name type="scientific">Caldalkalibacillus uzonensis</name>
    <dbReference type="NCBI Taxonomy" id="353224"/>
    <lineage>
        <taxon>Bacteria</taxon>
        <taxon>Bacillati</taxon>
        <taxon>Bacillota</taxon>
        <taxon>Bacilli</taxon>
        <taxon>Bacillales</taxon>
        <taxon>Bacillaceae</taxon>
        <taxon>Caldalkalibacillus</taxon>
    </lineage>
</organism>
<dbReference type="Proteomes" id="UP001232445">
    <property type="component" value="Unassembled WGS sequence"/>
</dbReference>
<keyword evidence="1" id="KW-0697">Rotamase</keyword>
<dbReference type="PROSITE" id="PS50198">
    <property type="entry name" value="PPIC_PPIASE_2"/>
    <property type="match status" value="1"/>
</dbReference>
<evidence type="ECO:0000256" key="1">
    <source>
        <dbReference type="PROSITE-ProRule" id="PRU00278"/>
    </source>
</evidence>
<dbReference type="EMBL" id="JAUSUQ010000016">
    <property type="protein sequence ID" value="MDQ0340642.1"/>
    <property type="molecule type" value="Genomic_DNA"/>
</dbReference>
<evidence type="ECO:0000313" key="4">
    <source>
        <dbReference type="Proteomes" id="UP001232445"/>
    </source>
</evidence>
<dbReference type="PANTHER" id="PTHR47245">
    <property type="entry name" value="PEPTIDYLPROLYL ISOMERASE"/>
    <property type="match status" value="1"/>
</dbReference>